<name>A0AAV8Q5R9_ENSVE</name>
<comment type="caution">
    <text evidence="2">The sequence shown here is derived from an EMBL/GenBank/DDBJ whole genome shotgun (WGS) entry which is preliminary data.</text>
</comment>
<organism evidence="2 3">
    <name type="scientific">Ensete ventricosum</name>
    <name type="common">Abyssinian banana</name>
    <name type="synonym">Musa ensete</name>
    <dbReference type="NCBI Taxonomy" id="4639"/>
    <lineage>
        <taxon>Eukaryota</taxon>
        <taxon>Viridiplantae</taxon>
        <taxon>Streptophyta</taxon>
        <taxon>Embryophyta</taxon>
        <taxon>Tracheophyta</taxon>
        <taxon>Spermatophyta</taxon>
        <taxon>Magnoliopsida</taxon>
        <taxon>Liliopsida</taxon>
        <taxon>Zingiberales</taxon>
        <taxon>Musaceae</taxon>
        <taxon>Ensete</taxon>
    </lineage>
</organism>
<proteinExistence type="predicted"/>
<feature type="region of interest" description="Disordered" evidence="1">
    <location>
        <begin position="1"/>
        <end position="33"/>
    </location>
</feature>
<accession>A0AAV8Q5R9</accession>
<protein>
    <submittedName>
        <fullName evidence="2">Uncharacterized protein</fullName>
    </submittedName>
</protein>
<dbReference type="Proteomes" id="UP001222027">
    <property type="component" value="Unassembled WGS sequence"/>
</dbReference>
<evidence type="ECO:0000313" key="3">
    <source>
        <dbReference type="Proteomes" id="UP001222027"/>
    </source>
</evidence>
<keyword evidence="3" id="KW-1185">Reference proteome</keyword>
<evidence type="ECO:0000313" key="2">
    <source>
        <dbReference type="EMBL" id="KAJ8465018.1"/>
    </source>
</evidence>
<sequence length="117" mass="13451">MIRGRREGGARQGQEDVSMFGASTTTSPSPRPSLRLRERVSASFDVWHNADGRSSRLFRLRHGRKKLPIELCFLWGRGDEGINLVMDRDHGMDGKLKDARCKFEVQKRWTDSYLVIC</sequence>
<reference evidence="2 3" key="1">
    <citation type="submission" date="2022-12" db="EMBL/GenBank/DDBJ databases">
        <title>Chromosome-scale assembly of the Ensete ventricosum genome.</title>
        <authorList>
            <person name="Dussert Y."/>
            <person name="Stocks J."/>
            <person name="Wendawek A."/>
            <person name="Woldeyes F."/>
            <person name="Nichols R.A."/>
            <person name="Borrell J.S."/>
        </authorList>
    </citation>
    <scope>NUCLEOTIDE SEQUENCE [LARGE SCALE GENOMIC DNA]</scope>
    <source>
        <strain evidence="3">cv. Maze</strain>
        <tissue evidence="2">Seeds</tissue>
    </source>
</reference>
<dbReference type="EMBL" id="JAQQAF010000008">
    <property type="protein sequence ID" value="KAJ8465018.1"/>
    <property type="molecule type" value="Genomic_DNA"/>
</dbReference>
<dbReference type="AlphaFoldDB" id="A0AAV8Q5R9"/>
<evidence type="ECO:0000256" key="1">
    <source>
        <dbReference type="SAM" id="MobiDB-lite"/>
    </source>
</evidence>
<gene>
    <name evidence="2" type="ORF">OPV22_027570</name>
</gene>